<dbReference type="SUPFAM" id="SSF52402">
    <property type="entry name" value="Adenine nucleotide alpha hydrolases-like"/>
    <property type="match status" value="2"/>
</dbReference>
<dbReference type="PRINTS" id="PR01438">
    <property type="entry name" value="UNVRSLSTRESS"/>
</dbReference>
<dbReference type="InterPro" id="IPR006015">
    <property type="entry name" value="Universal_stress_UspA"/>
</dbReference>
<protein>
    <submittedName>
        <fullName evidence="3">Nucleotide-binding universal stress protein, UspA family</fullName>
    </submittedName>
</protein>
<dbReference type="RefSeq" id="WP_076434153.1">
    <property type="nucleotide sequence ID" value="NZ_FTNI01000005.1"/>
</dbReference>
<dbReference type="PANTHER" id="PTHR46553">
    <property type="entry name" value="ADENINE NUCLEOTIDE ALPHA HYDROLASES-LIKE SUPERFAMILY PROTEIN"/>
    <property type="match status" value="1"/>
</dbReference>
<evidence type="ECO:0000313" key="4">
    <source>
        <dbReference type="Proteomes" id="UP000186096"/>
    </source>
</evidence>
<dbReference type="InterPro" id="IPR014729">
    <property type="entry name" value="Rossmann-like_a/b/a_fold"/>
</dbReference>
<reference evidence="4" key="1">
    <citation type="submission" date="2017-01" db="EMBL/GenBank/DDBJ databases">
        <authorList>
            <person name="Varghese N."/>
            <person name="Submissions S."/>
        </authorList>
    </citation>
    <scope>NUCLEOTIDE SEQUENCE [LARGE SCALE GENOMIC DNA]</scope>
    <source>
        <strain evidence="4">ATCC 12950</strain>
    </source>
</reference>
<proteinExistence type="inferred from homology"/>
<feature type="domain" description="UspA" evidence="2">
    <location>
        <begin position="161"/>
        <end position="293"/>
    </location>
</feature>
<feature type="domain" description="UspA" evidence="2">
    <location>
        <begin position="16"/>
        <end position="151"/>
    </location>
</feature>
<comment type="similarity">
    <text evidence="1">Belongs to the universal stress protein A family.</text>
</comment>
<dbReference type="Proteomes" id="UP000186096">
    <property type="component" value="Unassembled WGS sequence"/>
</dbReference>
<dbReference type="STRING" id="58117.SAMN05421833_105105"/>
<dbReference type="AlphaFoldDB" id="A0A1N6XD60"/>
<gene>
    <name evidence="3" type="ORF">SAMN05421833_105105</name>
</gene>
<dbReference type="OrthoDB" id="9816117at2"/>
<sequence length="295" mass="31178">MTEPISDPFADRVSDPVVVGTDGSAGATRAVEWAAGHAVLQGLPLRVVHAVERLPYDGPRYPIPDSYDRLAPSGRQLLDHAERVARDRGPGLDVTTELAEGRPGRVLRDQAARASEVVLGSHGGGGFPGMLLGSVGNQVAGHVAVPVVVVRPEPPEAAAEIVAGFDCSEASGPALAYAFEEARLRGHRVRVVCAWEPPVPYGPVIGMDLDGMRRAAEDYARGELQPWRSRYADVKAELEMVRAHPVSALIEASSRAVLLVVGSHGRNAFTAAVLGSVSRAVLAHARCPVAVVRAR</sequence>
<dbReference type="Gene3D" id="3.40.50.620">
    <property type="entry name" value="HUPs"/>
    <property type="match status" value="2"/>
</dbReference>
<evidence type="ECO:0000259" key="2">
    <source>
        <dbReference type="Pfam" id="PF00582"/>
    </source>
</evidence>
<evidence type="ECO:0000256" key="1">
    <source>
        <dbReference type="ARBA" id="ARBA00008791"/>
    </source>
</evidence>
<organism evidence="3 4">
    <name type="scientific">Microbispora rosea</name>
    <dbReference type="NCBI Taxonomy" id="58117"/>
    <lineage>
        <taxon>Bacteria</taxon>
        <taxon>Bacillati</taxon>
        <taxon>Actinomycetota</taxon>
        <taxon>Actinomycetes</taxon>
        <taxon>Streptosporangiales</taxon>
        <taxon>Streptosporangiaceae</taxon>
        <taxon>Microbispora</taxon>
    </lineage>
</organism>
<dbReference type="InterPro" id="IPR006016">
    <property type="entry name" value="UspA"/>
</dbReference>
<evidence type="ECO:0000313" key="3">
    <source>
        <dbReference type="EMBL" id="SIR00197.1"/>
    </source>
</evidence>
<dbReference type="PANTHER" id="PTHR46553:SF3">
    <property type="entry name" value="ADENINE NUCLEOTIDE ALPHA HYDROLASES-LIKE SUPERFAMILY PROTEIN"/>
    <property type="match status" value="1"/>
</dbReference>
<keyword evidence="4" id="KW-1185">Reference proteome</keyword>
<accession>A0A1N6XD60</accession>
<dbReference type="Pfam" id="PF00582">
    <property type="entry name" value="Usp"/>
    <property type="match status" value="2"/>
</dbReference>
<name>A0A1N6XD60_9ACTN</name>
<dbReference type="EMBL" id="FTNI01000005">
    <property type="protein sequence ID" value="SIR00197.1"/>
    <property type="molecule type" value="Genomic_DNA"/>
</dbReference>